<dbReference type="InterPro" id="IPR027417">
    <property type="entry name" value="P-loop_NTPase"/>
</dbReference>
<feature type="domain" description="Helicase HerA central" evidence="1">
    <location>
        <begin position="137"/>
        <end position="314"/>
    </location>
</feature>
<evidence type="ECO:0000313" key="2">
    <source>
        <dbReference type="EMBL" id="MFC4714169.1"/>
    </source>
</evidence>
<evidence type="ECO:0000313" key="3">
    <source>
        <dbReference type="Proteomes" id="UP001595932"/>
    </source>
</evidence>
<name>A0ABV9MFT9_9BACL</name>
<dbReference type="PANTHER" id="PTHR42957:SF1">
    <property type="entry name" value="HELICASE MJ1565-RELATED"/>
    <property type="match status" value="1"/>
</dbReference>
<dbReference type="EMBL" id="JBHSGL010000015">
    <property type="protein sequence ID" value="MFC4714169.1"/>
    <property type="molecule type" value="Genomic_DNA"/>
</dbReference>
<dbReference type="SUPFAM" id="SSF52540">
    <property type="entry name" value="P-loop containing nucleoside triphosphate hydrolases"/>
    <property type="match status" value="1"/>
</dbReference>
<dbReference type="GO" id="GO:0005524">
    <property type="term" value="F:ATP binding"/>
    <property type="evidence" value="ECO:0007669"/>
    <property type="project" value="UniProtKB-KW"/>
</dbReference>
<dbReference type="Gene3D" id="3.40.50.300">
    <property type="entry name" value="P-loop containing nucleotide triphosphate hydrolases"/>
    <property type="match status" value="2"/>
</dbReference>
<dbReference type="InterPro" id="IPR008571">
    <property type="entry name" value="HerA-like"/>
</dbReference>
<evidence type="ECO:0000259" key="1">
    <source>
        <dbReference type="Pfam" id="PF01935"/>
    </source>
</evidence>
<reference evidence="3" key="1">
    <citation type="journal article" date="2019" name="Int. J. Syst. Evol. Microbiol.">
        <title>The Global Catalogue of Microorganisms (GCM) 10K type strain sequencing project: providing services to taxonomists for standard genome sequencing and annotation.</title>
        <authorList>
            <consortium name="The Broad Institute Genomics Platform"/>
            <consortium name="The Broad Institute Genome Sequencing Center for Infectious Disease"/>
            <person name="Wu L."/>
            <person name="Ma J."/>
        </authorList>
    </citation>
    <scope>NUCLEOTIDE SEQUENCE [LARGE SCALE GENOMIC DNA]</scope>
    <source>
        <strain evidence="3">CGMCC 1.12151</strain>
    </source>
</reference>
<keyword evidence="2" id="KW-0547">Nucleotide-binding</keyword>
<organism evidence="2 3">
    <name type="scientific">Planococcus dechangensis</name>
    <dbReference type="NCBI Taxonomy" id="1176255"/>
    <lineage>
        <taxon>Bacteria</taxon>
        <taxon>Bacillati</taxon>
        <taxon>Bacillota</taxon>
        <taxon>Bacilli</taxon>
        <taxon>Bacillales</taxon>
        <taxon>Caryophanaceae</taxon>
        <taxon>Planococcus</taxon>
    </lineage>
</organism>
<gene>
    <name evidence="2" type="ORF">ACFO5U_15070</name>
</gene>
<proteinExistence type="predicted"/>
<dbReference type="RefSeq" id="WP_377279896.1">
    <property type="nucleotide sequence ID" value="NZ_JBHSGL010000015.1"/>
</dbReference>
<keyword evidence="3" id="KW-1185">Reference proteome</keyword>
<dbReference type="InterPro" id="IPR002789">
    <property type="entry name" value="HerA_central"/>
</dbReference>
<accession>A0ABV9MFT9</accession>
<keyword evidence="2" id="KW-0067">ATP-binding</keyword>
<protein>
    <submittedName>
        <fullName evidence="2">ATP-binding protein</fullName>
    </submittedName>
</protein>
<sequence>MNNSPFVVGNVIEIDGMKVLIEMNENSNALTYFYNGKTYRGVSIGEYIGIIRGPYKIVGKVEREYLKDMAKNIEEQRYDLNRYVRQVSINVLGSFYHGEFSFGIKAFPLIYNEVILLEDEEIRQIIGENVNDEYLIDLGETIQEGINVPIEWNKLFNTHFGIFGNTGSGKSNTLTKLFTELFKLEGETYKLFDKSNFLFLDFNGEYCEPNVFSEDKKVVKLNTKKKISEISEEDKISLEPKVFWNIETLSILFSATEQTQRPFLQKALDNYLSETGEITSEILAEKIYWGFINVFQANNNKDALRILKRVYKKIKLEEAPWENLIWHSLSNTYYHPAGTFYINKCQDQILIKASELNTKLNSDEIKENIRSLSLIEKLSVIVHLQLIYGLKYNHVQYEHINPLISRIESRAKDLDKVLTVSSNVEKSPITVISLRNCNQDIKKIVPLLISKQKYQQHKDDIENLGQRTFHLVIDEAHNILSDRSKREQELWKDYRLEVFEEIVKEGRKFGFYMTIASQRPADISPTIISQLHNFFIHRLVNDNDLRLIDNTISTLDRVSKNTIPSLGPGQCIVTGSSFNMPLIVQVKKLVKIHAPSSDNVDLVRLWINE</sequence>
<dbReference type="Proteomes" id="UP001595932">
    <property type="component" value="Unassembled WGS sequence"/>
</dbReference>
<dbReference type="PANTHER" id="PTHR42957">
    <property type="entry name" value="HELICASE MJ1565-RELATED"/>
    <property type="match status" value="1"/>
</dbReference>
<comment type="caution">
    <text evidence="2">The sequence shown here is derived from an EMBL/GenBank/DDBJ whole genome shotgun (WGS) entry which is preliminary data.</text>
</comment>
<dbReference type="Pfam" id="PF01935">
    <property type="entry name" value="DUF87"/>
    <property type="match status" value="1"/>
</dbReference>